<comment type="similarity">
    <text evidence="1 7">Belongs to the universal ribosomal protein uL22 family.</text>
</comment>
<dbReference type="CDD" id="cd00336">
    <property type="entry name" value="Ribosomal_L22"/>
    <property type="match status" value="1"/>
</dbReference>
<feature type="compositionally biased region" description="Low complexity" evidence="8">
    <location>
        <begin position="35"/>
        <end position="48"/>
    </location>
</feature>
<proteinExistence type="evidence at transcript level"/>
<sequence>MLRSSASRLRNLKLGTHGRKVSATSTTTRVSPAEISQQSSSGGLISWLPGNKSKSPPPLDYPLPGVKPPPTLPDYIEPTKTIFTTVPNGLKVASEASATLMGGAGSFSAGGTGKGMYYRLYLRVLNEYRQVQSFSAFNSMYNDNGRFGNHATAGISTSRERHVEASSETNIQPMPSPLSQVPALLSGKTEEESSVQRKRTVQAVLKKIKQSPKKVNLVAALVRGMRVEDALLQMQVTVKRAAKTVYKVIHSARANAVHNHGLDGDRLIIAQAFVGKGLFRKTISYHAKGRSGIRVRPQCRLTVIVRELTPEEEAEIAKLRVRKFRKLSKREHRLVPHKLVETQWRWHRKPKDQVASGSTMA</sequence>
<dbReference type="InterPro" id="IPR005727">
    <property type="entry name" value="Ribosomal_uL22_bac/chlpt-type"/>
</dbReference>
<evidence type="ECO:0000256" key="8">
    <source>
        <dbReference type="SAM" id="MobiDB-lite"/>
    </source>
</evidence>
<feature type="region of interest" description="Disordered" evidence="8">
    <location>
        <begin position="1"/>
        <end position="51"/>
    </location>
</feature>
<dbReference type="GO" id="GO:0005762">
    <property type="term" value="C:mitochondrial large ribosomal subunit"/>
    <property type="evidence" value="ECO:0007669"/>
    <property type="project" value="TreeGrafter"/>
</dbReference>
<keyword evidence="3" id="KW-0694">RNA-binding</keyword>
<dbReference type="Gene3D" id="3.30.830.10">
    <property type="entry name" value="Metalloenzyme, LuxS/M16 peptidase-like"/>
    <property type="match status" value="1"/>
</dbReference>
<keyword evidence="2" id="KW-0699">rRNA-binding</keyword>
<protein>
    <recommendedName>
        <fullName evidence="6">Large ribosomal subunit protein uL22c</fullName>
    </recommendedName>
</protein>
<dbReference type="InterPro" id="IPR036394">
    <property type="entry name" value="Ribosomal_uL22_sf"/>
</dbReference>
<dbReference type="InterPro" id="IPR001063">
    <property type="entry name" value="Ribosomal_uL22"/>
</dbReference>
<accession>A9NXV7</accession>
<dbReference type="SUPFAM" id="SSF54843">
    <property type="entry name" value="Ribosomal protein L22"/>
    <property type="match status" value="1"/>
</dbReference>
<dbReference type="FunFam" id="3.90.470.10:FF:000013">
    <property type="entry name" value="50S ribosomal protein L22"/>
    <property type="match status" value="1"/>
</dbReference>
<dbReference type="EMBL" id="EF086184">
    <property type="protein sequence ID" value="ABK25468.1"/>
    <property type="molecule type" value="mRNA"/>
</dbReference>
<dbReference type="GO" id="GO:0003735">
    <property type="term" value="F:structural constituent of ribosome"/>
    <property type="evidence" value="ECO:0007669"/>
    <property type="project" value="InterPro"/>
</dbReference>
<dbReference type="Pfam" id="PF00237">
    <property type="entry name" value="Ribosomal_L22"/>
    <property type="match status" value="1"/>
</dbReference>
<name>A9NXV7_PICSI</name>
<evidence type="ECO:0000256" key="2">
    <source>
        <dbReference type="ARBA" id="ARBA00022730"/>
    </source>
</evidence>
<evidence type="ECO:0000256" key="3">
    <source>
        <dbReference type="ARBA" id="ARBA00022884"/>
    </source>
</evidence>
<evidence type="ECO:0000256" key="4">
    <source>
        <dbReference type="ARBA" id="ARBA00022980"/>
    </source>
</evidence>
<evidence type="ECO:0000313" key="9">
    <source>
        <dbReference type="EMBL" id="ABK25468.1"/>
    </source>
</evidence>
<dbReference type="GO" id="GO:0006412">
    <property type="term" value="P:translation"/>
    <property type="evidence" value="ECO:0007669"/>
    <property type="project" value="InterPro"/>
</dbReference>
<dbReference type="PANTHER" id="PTHR13501">
    <property type="entry name" value="CHLOROPLAST 50S RIBOSOMAL PROTEIN L22-RELATED"/>
    <property type="match status" value="1"/>
</dbReference>
<dbReference type="PANTHER" id="PTHR13501:SF8">
    <property type="entry name" value="LARGE RIBOSOMAL SUBUNIT PROTEIN UL22M"/>
    <property type="match status" value="1"/>
</dbReference>
<dbReference type="AlphaFoldDB" id="A9NXV7"/>
<reference evidence="9" key="1">
    <citation type="journal article" date="2008" name="BMC Genomics">
        <title>A conifer genomics resource of 200,000 spruce (Picea spp.) ESTs and 6,464 high-quality, sequence-finished full-length cDNAs for Sitka spruce (Picea sitchensis).</title>
        <authorList>
            <person name="Ralph S.G."/>
            <person name="Chun H.J."/>
            <person name="Kolosova N."/>
            <person name="Cooper D."/>
            <person name="Oddy C."/>
            <person name="Ritland C.E."/>
            <person name="Kirkpatrick R."/>
            <person name="Moore R."/>
            <person name="Barber S."/>
            <person name="Holt R.A."/>
            <person name="Jones S.J."/>
            <person name="Marra M.A."/>
            <person name="Douglas C.J."/>
            <person name="Ritland K."/>
            <person name="Bohlmann J."/>
        </authorList>
    </citation>
    <scope>NUCLEOTIDE SEQUENCE</scope>
    <source>
        <tissue evidence="9">Bark</tissue>
    </source>
</reference>
<dbReference type="Gene3D" id="3.90.470.10">
    <property type="entry name" value="Ribosomal protein L22/L17"/>
    <property type="match status" value="1"/>
</dbReference>
<keyword evidence="5 7" id="KW-0687">Ribonucleoprotein</keyword>
<evidence type="ECO:0000256" key="1">
    <source>
        <dbReference type="ARBA" id="ARBA00009451"/>
    </source>
</evidence>
<dbReference type="NCBIfam" id="TIGR01044">
    <property type="entry name" value="rplV_bact"/>
    <property type="match status" value="1"/>
</dbReference>
<evidence type="ECO:0000256" key="7">
    <source>
        <dbReference type="RuleBase" id="RU004005"/>
    </source>
</evidence>
<dbReference type="InterPro" id="IPR047867">
    <property type="entry name" value="Ribosomal_uL22_bac/org-type"/>
</dbReference>
<organism evidence="9">
    <name type="scientific">Picea sitchensis</name>
    <name type="common">Sitka spruce</name>
    <name type="synonym">Pinus sitchensis</name>
    <dbReference type="NCBI Taxonomy" id="3332"/>
    <lineage>
        <taxon>Eukaryota</taxon>
        <taxon>Viridiplantae</taxon>
        <taxon>Streptophyta</taxon>
        <taxon>Embryophyta</taxon>
        <taxon>Tracheophyta</taxon>
        <taxon>Spermatophyta</taxon>
        <taxon>Pinopsida</taxon>
        <taxon>Pinidae</taxon>
        <taxon>Conifers I</taxon>
        <taxon>Pinales</taxon>
        <taxon>Pinaceae</taxon>
        <taxon>Picea</taxon>
    </lineage>
</organism>
<dbReference type="GO" id="GO:0019843">
    <property type="term" value="F:rRNA binding"/>
    <property type="evidence" value="ECO:0007669"/>
    <property type="project" value="UniProtKB-KW"/>
</dbReference>
<evidence type="ECO:0000256" key="6">
    <source>
        <dbReference type="ARBA" id="ARBA00035285"/>
    </source>
</evidence>
<keyword evidence="4 7" id="KW-0689">Ribosomal protein</keyword>
<dbReference type="HAMAP" id="MF_01331_B">
    <property type="entry name" value="Ribosomal_uL22_B"/>
    <property type="match status" value="1"/>
</dbReference>
<evidence type="ECO:0000256" key="5">
    <source>
        <dbReference type="ARBA" id="ARBA00023274"/>
    </source>
</evidence>